<evidence type="ECO:0000313" key="3">
    <source>
        <dbReference type="Proteomes" id="UP001165498"/>
    </source>
</evidence>
<dbReference type="EMBL" id="JANFQO010000008">
    <property type="protein sequence ID" value="MCQ4165261.1"/>
    <property type="molecule type" value="Genomic_DNA"/>
</dbReference>
<gene>
    <name evidence="2" type="ORF">NM961_11115</name>
</gene>
<keyword evidence="3" id="KW-1185">Reference proteome</keyword>
<dbReference type="PROSITE" id="PS51186">
    <property type="entry name" value="GNAT"/>
    <property type="match status" value="1"/>
</dbReference>
<feature type="domain" description="N-acetyltransferase" evidence="1">
    <location>
        <begin position="19"/>
        <end position="180"/>
    </location>
</feature>
<dbReference type="PANTHER" id="PTHR43792:SF1">
    <property type="entry name" value="N-ACETYLTRANSFERASE DOMAIN-CONTAINING PROTEIN"/>
    <property type="match status" value="1"/>
</dbReference>
<dbReference type="RefSeq" id="WP_255914379.1">
    <property type="nucleotide sequence ID" value="NZ_JANFQO010000008.1"/>
</dbReference>
<name>A0ABT1QSM7_9GAMM</name>
<dbReference type="SUPFAM" id="SSF55729">
    <property type="entry name" value="Acyl-CoA N-acyltransferases (Nat)"/>
    <property type="match status" value="1"/>
</dbReference>
<protein>
    <submittedName>
        <fullName evidence="2">GNAT family N-acetyltransferase</fullName>
    </submittedName>
</protein>
<dbReference type="InterPro" id="IPR016181">
    <property type="entry name" value="Acyl_CoA_acyltransferase"/>
</dbReference>
<accession>A0ABT1QSM7</accession>
<sequence>MYALLSTPGEVDSLETPRLLLRPLTVDDAPAYLPLVSEPRILAQVHEHPLTDLEQVRQRLRERLHAEYASHGYGRLAVIDKSDGRLVGWCGLKYVDELGETDIGYRFLPDCWGRGYASEAGAAVLRHGFETLELARIIGLVLPGNAASAQVLRKLGLRYERRLHLARVGAEADLYALQRPAA</sequence>
<proteinExistence type="predicted"/>
<reference evidence="2" key="1">
    <citation type="submission" date="2022-07" db="EMBL/GenBank/DDBJ databases">
        <title>Tahibacter sp., a new gammaproteobacterium isolated from the silt sample collected at pig farm.</title>
        <authorList>
            <person name="Chen H."/>
        </authorList>
    </citation>
    <scope>NUCLEOTIDE SEQUENCE</scope>
    <source>
        <strain evidence="2">P2K</strain>
    </source>
</reference>
<evidence type="ECO:0000259" key="1">
    <source>
        <dbReference type="PROSITE" id="PS51186"/>
    </source>
</evidence>
<dbReference type="PANTHER" id="PTHR43792">
    <property type="entry name" value="GNAT FAMILY, PUTATIVE (AFU_ORTHOLOGUE AFUA_3G00765)-RELATED-RELATED"/>
    <property type="match status" value="1"/>
</dbReference>
<dbReference type="Pfam" id="PF13302">
    <property type="entry name" value="Acetyltransf_3"/>
    <property type="match status" value="1"/>
</dbReference>
<dbReference type="Proteomes" id="UP001165498">
    <property type="component" value="Unassembled WGS sequence"/>
</dbReference>
<evidence type="ECO:0000313" key="2">
    <source>
        <dbReference type="EMBL" id="MCQ4165261.1"/>
    </source>
</evidence>
<dbReference type="Gene3D" id="3.40.630.30">
    <property type="match status" value="1"/>
</dbReference>
<dbReference type="InterPro" id="IPR000182">
    <property type="entry name" value="GNAT_dom"/>
</dbReference>
<dbReference type="InterPro" id="IPR051531">
    <property type="entry name" value="N-acetyltransferase"/>
</dbReference>
<comment type="caution">
    <text evidence="2">The sequence shown here is derived from an EMBL/GenBank/DDBJ whole genome shotgun (WGS) entry which is preliminary data.</text>
</comment>
<organism evidence="2 3">
    <name type="scientific">Tahibacter harae</name>
    <dbReference type="NCBI Taxonomy" id="2963937"/>
    <lineage>
        <taxon>Bacteria</taxon>
        <taxon>Pseudomonadati</taxon>
        <taxon>Pseudomonadota</taxon>
        <taxon>Gammaproteobacteria</taxon>
        <taxon>Lysobacterales</taxon>
        <taxon>Rhodanobacteraceae</taxon>
        <taxon>Tahibacter</taxon>
    </lineage>
</organism>